<dbReference type="Proteomes" id="UP000218399">
    <property type="component" value="Unassembled WGS sequence"/>
</dbReference>
<feature type="transmembrane region" description="Helical" evidence="9">
    <location>
        <begin position="356"/>
        <end position="375"/>
    </location>
</feature>
<feature type="transmembrane region" description="Helical" evidence="9">
    <location>
        <begin position="381"/>
        <end position="401"/>
    </location>
</feature>
<gene>
    <name evidence="11" type="ORF">B1526_0454</name>
</gene>
<accession>A0A2A2EGF3</accession>
<evidence type="ECO:0000256" key="2">
    <source>
        <dbReference type="ARBA" id="ARBA00022475"/>
    </source>
</evidence>
<dbReference type="EMBL" id="MVOH01000006">
    <property type="protein sequence ID" value="PAU68269.1"/>
    <property type="molecule type" value="Genomic_DNA"/>
</dbReference>
<evidence type="ECO:0000256" key="5">
    <source>
        <dbReference type="ARBA" id="ARBA00022989"/>
    </source>
</evidence>
<proteinExistence type="predicted"/>
<feature type="transmembrane region" description="Helical" evidence="9">
    <location>
        <begin position="98"/>
        <end position="117"/>
    </location>
</feature>
<dbReference type="PANTHER" id="PTHR23028">
    <property type="entry name" value="ACETYLTRANSFERASE"/>
    <property type="match status" value="1"/>
</dbReference>
<feature type="region of interest" description="Disordered" evidence="8">
    <location>
        <begin position="256"/>
        <end position="279"/>
    </location>
</feature>
<comment type="caution">
    <text evidence="11">The sequence shown here is derived from an EMBL/GenBank/DDBJ whole genome shotgun (WGS) entry which is preliminary data.</text>
</comment>
<reference evidence="11 12" key="1">
    <citation type="journal article" date="2017" name="ISME J.">
        <title>Unveiling bifidobacterial biogeography across the mammalian branch of the tree of life.</title>
        <authorList>
            <person name="Milani C."/>
            <person name="Mangifesta M."/>
            <person name="Mancabelli L."/>
            <person name="Lugli G.A."/>
            <person name="James K."/>
            <person name="Duranti S."/>
            <person name="Turroni F."/>
            <person name="Ferrario C."/>
            <person name="Ossiprandi M.C."/>
            <person name="van Sinderen D."/>
            <person name="Ventura M."/>
        </authorList>
    </citation>
    <scope>NUCLEOTIDE SEQUENCE [LARGE SCALE GENOMIC DNA]</scope>
    <source>
        <strain evidence="12">Ham19E</strain>
    </source>
</reference>
<evidence type="ECO:0000256" key="3">
    <source>
        <dbReference type="ARBA" id="ARBA00022679"/>
    </source>
</evidence>
<evidence type="ECO:0000256" key="8">
    <source>
        <dbReference type="SAM" id="MobiDB-lite"/>
    </source>
</evidence>
<feature type="region of interest" description="Disordered" evidence="8">
    <location>
        <begin position="1"/>
        <end position="26"/>
    </location>
</feature>
<keyword evidence="5 9" id="KW-1133">Transmembrane helix</keyword>
<keyword evidence="2" id="KW-1003">Cell membrane</keyword>
<dbReference type="SUPFAM" id="SSF52266">
    <property type="entry name" value="SGNH hydrolase"/>
    <property type="match status" value="1"/>
</dbReference>
<dbReference type="Gene3D" id="3.40.50.1110">
    <property type="entry name" value="SGNH hydrolase"/>
    <property type="match status" value="1"/>
</dbReference>
<feature type="transmembrane region" description="Helical" evidence="9">
    <location>
        <begin position="195"/>
        <end position="215"/>
    </location>
</feature>
<feature type="transmembrane region" description="Helical" evidence="9">
    <location>
        <begin position="288"/>
        <end position="307"/>
    </location>
</feature>
<feature type="region of interest" description="Disordered" evidence="8">
    <location>
        <begin position="450"/>
        <end position="493"/>
    </location>
</feature>
<dbReference type="GO" id="GO:0009103">
    <property type="term" value="P:lipopolysaccharide biosynthetic process"/>
    <property type="evidence" value="ECO:0007669"/>
    <property type="project" value="TreeGrafter"/>
</dbReference>
<evidence type="ECO:0000313" key="11">
    <source>
        <dbReference type="EMBL" id="PAU68269.1"/>
    </source>
</evidence>
<dbReference type="AlphaFoldDB" id="A0A2A2EGF3"/>
<feature type="transmembrane region" description="Helical" evidence="9">
    <location>
        <begin position="31"/>
        <end position="50"/>
    </location>
</feature>
<keyword evidence="6 9" id="KW-0472">Membrane</keyword>
<keyword evidence="7 11" id="KW-0012">Acyltransferase</keyword>
<feature type="transmembrane region" description="Helical" evidence="9">
    <location>
        <begin position="319"/>
        <end position="335"/>
    </location>
</feature>
<evidence type="ECO:0000259" key="10">
    <source>
        <dbReference type="Pfam" id="PF01757"/>
    </source>
</evidence>
<feature type="transmembrane region" description="Helical" evidence="9">
    <location>
        <begin position="56"/>
        <end position="77"/>
    </location>
</feature>
<feature type="domain" description="Acyltransferase 3" evidence="10">
    <location>
        <begin position="30"/>
        <end position="396"/>
    </location>
</feature>
<organism evidence="11 12">
    <name type="scientific">Bifidobacterium criceti</name>
    <dbReference type="NCBI Taxonomy" id="1960969"/>
    <lineage>
        <taxon>Bacteria</taxon>
        <taxon>Bacillati</taxon>
        <taxon>Actinomycetota</taxon>
        <taxon>Actinomycetes</taxon>
        <taxon>Bifidobacteriales</taxon>
        <taxon>Bifidobacteriaceae</taxon>
        <taxon>Bifidobacterium</taxon>
    </lineage>
</organism>
<keyword evidence="4 9" id="KW-0812">Transmembrane</keyword>
<protein>
    <submittedName>
        <fullName evidence="11">Acyltransferase family</fullName>
    </submittedName>
</protein>
<dbReference type="InterPro" id="IPR036514">
    <property type="entry name" value="SGNH_hydro_sf"/>
</dbReference>
<name>A0A2A2EGF3_9BIFI</name>
<comment type="subcellular location">
    <subcellularLocation>
        <location evidence="1">Cell membrane</location>
        <topology evidence="1">Multi-pass membrane protein</topology>
    </subcellularLocation>
</comment>
<keyword evidence="12" id="KW-1185">Reference proteome</keyword>
<dbReference type="GO" id="GO:0005886">
    <property type="term" value="C:plasma membrane"/>
    <property type="evidence" value="ECO:0007669"/>
    <property type="project" value="UniProtKB-SubCell"/>
</dbReference>
<feature type="compositionally biased region" description="Polar residues" evidence="8">
    <location>
        <begin position="463"/>
        <end position="489"/>
    </location>
</feature>
<evidence type="ECO:0000256" key="1">
    <source>
        <dbReference type="ARBA" id="ARBA00004651"/>
    </source>
</evidence>
<evidence type="ECO:0000256" key="7">
    <source>
        <dbReference type="ARBA" id="ARBA00023315"/>
    </source>
</evidence>
<dbReference type="Pfam" id="PF01757">
    <property type="entry name" value="Acyl_transf_3"/>
    <property type="match status" value="1"/>
</dbReference>
<feature type="transmembrane region" description="Helical" evidence="9">
    <location>
        <begin position="160"/>
        <end position="183"/>
    </location>
</feature>
<dbReference type="GO" id="GO:0016747">
    <property type="term" value="F:acyltransferase activity, transferring groups other than amino-acyl groups"/>
    <property type="evidence" value="ECO:0007669"/>
    <property type="project" value="InterPro"/>
</dbReference>
<evidence type="ECO:0000313" key="12">
    <source>
        <dbReference type="Proteomes" id="UP000218399"/>
    </source>
</evidence>
<dbReference type="InterPro" id="IPR050879">
    <property type="entry name" value="Acyltransferase_3"/>
</dbReference>
<evidence type="ECO:0000256" key="6">
    <source>
        <dbReference type="ARBA" id="ARBA00023136"/>
    </source>
</evidence>
<keyword evidence="3 11" id="KW-0808">Transferase</keyword>
<feature type="transmembrane region" description="Helical" evidence="9">
    <location>
        <begin position="413"/>
        <end position="436"/>
    </location>
</feature>
<sequence length="668" mass="72325">MERHTQVNGVHVNGPTVGQSDGTKAKRPKNAALEGLRALAIIGIVLYHMRPSMLQGGFLGVTVFFVLTGFLITRSILRALANGVFSYGSYLVKRLKRLVVPTLSIITVTAVAIYLWSPSLLPKVQADALPGALFYENWANIFRKVSYFEAAGLPSPLTPLWFLGVTMQFYIVWPVLVAMISAFVRRKPRPARLTVFIGITFVLALLSTVLMAVLYRNGEGTTRVYYGTDTRAAELLTGALAAMVLEWFRKPARPRRISSNGDNDRGGRGANAPAHAARRNDAPDISQGITANVAAVACLVVIVVASVCCNGESAFLYRGGYWLFAAIVAVTVALVQRPSCIVSRVLACKPLTYLGGRSFSIYLVHYPIILIMNPATRTRALAWWEPVVQLIVILIVGEVFYRLIEGPSIRFGIASRVTCAVMAVCVAFLAFAPVPWQRIATARAQQLRPETAVTASAKPKPSPSGTTDANAGEQAQPSAQPSESAQPQGPQAEKVPANLDWQRWHCDEAAGTCDADMIMIGDSVTAGAAPVLQQMLPNSYIDGAVSRQLYVGQDIYAQDVAAGHDGSVIIYALGTNSLIRDPSTVQTLIDSANGKPVYFVTIRCPYPMQDMNNEVLREYAAKNSNVGIIDWHGASEGHSEYLLDDGTHLTEAGQQAYGELIRKALCGK</sequence>
<evidence type="ECO:0000256" key="9">
    <source>
        <dbReference type="SAM" id="Phobius"/>
    </source>
</evidence>
<evidence type="ECO:0000256" key="4">
    <source>
        <dbReference type="ARBA" id="ARBA00022692"/>
    </source>
</evidence>
<dbReference type="PANTHER" id="PTHR23028:SF53">
    <property type="entry name" value="ACYL_TRANSF_3 DOMAIN-CONTAINING PROTEIN"/>
    <property type="match status" value="1"/>
</dbReference>
<dbReference type="InterPro" id="IPR002656">
    <property type="entry name" value="Acyl_transf_3_dom"/>
</dbReference>